<dbReference type="EMBL" id="JAHQIW010000064">
    <property type="protein sequence ID" value="KAJ1345760.1"/>
    <property type="molecule type" value="Genomic_DNA"/>
</dbReference>
<evidence type="ECO:0000313" key="3">
    <source>
        <dbReference type="Proteomes" id="UP001196413"/>
    </source>
</evidence>
<sequence length="92" mass="10368">MWAADGGLQPISDVYSFFSHQPFPCVRPLSPSRSRQDPISGSSHFQSDDDDDVFWDSQNLDSRLDDSGDDDDDDCLARLRPIDRWSQSGTTD</sequence>
<keyword evidence="3" id="KW-1185">Reference proteome</keyword>
<dbReference type="AlphaFoldDB" id="A0AAD5QFI6"/>
<comment type="caution">
    <text evidence="2">The sequence shown here is derived from an EMBL/GenBank/DDBJ whole genome shotgun (WGS) entry which is preliminary data.</text>
</comment>
<proteinExistence type="predicted"/>
<name>A0AAD5QFI6_PARTN</name>
<accession>A0AAD5QFI6</accession>
<dbReference type="Proteomes" id="UP001196413">
    <property type="component" value="Unassembled WGS sequence"/>
</dbReference>
<protein>
    <submittedName>
        <fullName evidence="2">Uncharacterized protein</fullName>
    </submittedName>
</protein>
<organism evidence="2 3">
    <name type="scientific">Parelaphostrongylus tenuis</name>
    <name type="common">Meningeal worm</name>
    <dbReference type="NCBI Taxonomy" id="148309"/>
    <lineage>
        <taxon>Eukaryota</taxon>
        <taxon>Metazoa</taxon>
        <taxon>Ecdysozoa</taxon>
        <taxon>Nematoda</taxon>
        <taxon>Chromadorea</taxon>
        <taxon>Rhabditida</taxon>
        <taxon>Rhabditina</taxon>
        <taxon>Rhabditomorpha</taxon>
        <taxon>Strongyloidea</taxon>
        <taxon>Metastrongylidae</taxon>
        <taxon>Parelaphostrongylus</taxon>
    </lineage>
</organism>
<evidence type="ECO:0000313" key="2">
    <source>
        <dbReference type="EMBL" id="KAJ1345760.1"/>
    </source>
</evidence>
<evidence type="ECO:0000256" key="1">
    <source>
        <dbReference type="SAM" id="MobiDB-lite"/>
    </source>
</evidence>
<gene>
    <name evidence="2" type="ORF">KIN20_000366</name>
</gene>
<feature type="region of interest" description="Disordered" evidence="1">
    <location>
        <begin position="27"/>
        <end position="75"/>
    </location>
</feature>
<reference evidence="2" key="1">
    <citation type="submission" date="2021-06" db="EMBL/GenBank/DDBJ databases">
        <title>Parelaphostrongylus tenuis whole genome reference sequence.</title>
        <authorList>
            <person name="Garwood T.J."/>
            <person name="Larsen P.A."/>
            <person name="Fountain-Jones N.M."/>
            <person name="Garbe J.R."/>
            <person name="Macchietto M.G."/>
            <person name="Kania S.A."/>
            <person name="Gerhold R.W."/>
            <person name="Richards J.E."/>
            <person name="Wolf T.M."/>
        </authorList>
    </citation>
    <scope>NUCLEOTIDE SEQUENCE</scope>
    <source>
        <strain evidence="2">MNPRO001-30</strain>
        <tissue evidence="2">Meninges</tissue>
    </source>
</reference>